<feature type="compositionally biased region" description="Polar residues" evidence="8">
    <location>
        <begin position="443"/>
        <end position="457"/>
    </location>
</feature>
<evidence type="ECO:0000256" key="8">
    <source>
        <dbReference type="SAM" id="MobiDB-lite"/>
    </source>
</evidence>
<feature type="compositionally biased region" description="Basic and acidic residues" evidence="8">
    <location>
        <begin position="8"/>
        <end position="23"/>
    </location>
</feature>
<evidence type="ECO:0000256" key="7">
    <source>
        <dbReference type="PROSITE-ProRule" id="PRU00706"/>
    </source>
</evidence>
<organism evidence="10 11">
    <name type="scientific">Somion occarium</name>
    <dbReference type="NCBI Taxonomy" id="3059160"/>
    <lineage>
        <taxon>Eukaryota</taxon>
        <taxon>Fungi</taxon>
        <taxon>Dikarya</taxon>
        <taxon>Basidiomycota</taxon>
        <taxon>Agaricomycotina</taxon>
        <taxon>Agaricomycetes</taxon>
        <taxon>Polyporales</taxon>
        <taxon>Cerrenaceae</taxon>
        <taxon>Somion</taxon>
    </lineage>
</organism>
<evidence type="ECO:0000313" key="10">
    <source>
        <dbReference type="EMBL" id="CAL1713158.1"/>
    </source>
</evidence>
<dbReference type="Pfam" id="PF00334">
    <property type="entry name" value="NDK"/>
    <property type="match status" value="1"/>
</dbReference>
<dbReference type="EMBL" id="OZ037950">
    <property type="protein sequence ID" value="CAL1713158.1"/>
    <property type="molecule type" value="Genomic_DNA"/>
</dbReference>
<dbReference type="PROSITE" id="PS51374">
    <property type="entry name" value="NDPK_LIKE"/>
    <property type="match status" value="1"/>
</dbReference>
<dbReference type="PANTHER" id="PTHR46161">
    <property type="entry name" value="NUCLEOSIDE DIPHOSPHATE KINASE"/>
    <property type="match status" value="1"/>
</dbReference>
<name>A0ABP1E1M0_9APHY</name>
<dbReference type="InterPro" id="IPR034907">
    <property type="entry name" value="NDK-like_dom"/>
</dbReference>
<dbReference type="SMART" id="SM00562">
    <property type="entry name" value="NDK"/>
    <property type="match status" value="1"/>
</dbReference>
<keyword evidence="11" id="KW-1185">Reference proteome</keyword>
<evidence type="ECO:0000313" key="11">
    <source>
        <dbReference type="Proteomes" id="UP001497453"/>
    </source>
</evidence>
<evidence type="ECO:0000256" key="5">
    <source>
        <dbReference type="ARBA" id="ARBA00022777"/>
    </source>
</evidence>
<feature type="compositionally biased region" description="Low complexity" evidence="8">
    <location>
        <begin position="462"/>
        <end position="483"/>
    </location>
</feature>
<sequence>MSAPASPVHEETPLEVQQEVHEEAHEEVLEFHDSPAANAKRTRTVAIIKTHALEHRFDIEPRISEAGFEIVKERQMEFDIETDPETMYELFGDDYVSFGEGPVWVYVLERRRAVEVWHTLMGHPDPEVARQETPHSLRALYGISREQNGLMGSSDAQAAEIQILSIFASSPPFPTTELPDVPSDDALALGSGSLRSVSSSILEALQQQNGSSENGYAGSTATNPSTVGGSRNGGANGSNKAATTFKARPLPPTHVKPDIAPRMSRAAALRAGIVLEAPKRAVATKESLAKTFANVPGHKRSETISVASTAPPVVAPRMTRAASLRLGQKPPEKPTRRTSSVNGISGSVGVAAAAAAKNTNTFEGVPGHKRRESIAVASTKPPTVAPRLNKSASLRVQKEAAAPPSSFMFRGPSQGPSRSSSRNSMNGPPPTTTTTRPSVSRPASAQSIGNTASTSRPNVLRTMSSNTTTTTTKSSTSPPNSSSDAPAVPAKAKSRRSSIQAPSIAPRQNKSAMLRAAKMAATNAAAAAAVTNGKTPVLKKVNRVAAAPRVAQAA</sequence>
<proteinExistence type="inferred from homology"/>
<dbReference type="Gene3D" id="3.30.70.141">
    <property type="entry name" value="Nucleoside diphosphate kinase-like domain"/>
    <property type="match status" value="1"/>
</dbReference>
<comment type="similarity">
    <text evidence="1 7">Belongs to the NDK family.</text>
</comment>
<dbReference type="InterPro" id="IPR036850">
    <property type="entry name" value="NDK-like_dom_sf"/>
</dbReference>
<keyword evidence="4" id="KW-0547">Nucleotide-binding</keyword>
<feature type="compositionally biased region" description="Low complexity" evidence="8">
    <location>
        <begin position="410"/>
        <end position="442"/>
    </location>
</feature>
<evidence type="ECO:0000259" key="9">
    <source>
        <dbReference type="SMART" id="SM00562"/>
    </source>
</evidence>
<evidence type="ECO:0000256" key="2">
    <source>
        <dbReference type="ARBA" id="ARBA00017632"/>
    </source>
</evidence>
<gene>
    <name evidence="10" type="ORF">GFSPODELE1_LOCUS9175</name>
</gene>
<evidence type="ECO:0000256" key="6">
    <source>
        <dbReference type="ARBA" id="ARBA00022840"/>
    </source>
</evidence>
<dbReference type="SUPFAM" id="SSF54919">
    <property type="entry name" value="Nucleoside diphosphate kinase, NDK"/>
    <property type="match status" value="1"/>
</dbReference>
<evidence type="ECO:0000256" key="3">
    <source>
        <dbReference type="ARBA" id="ARBA00022679"/>
    </source>
</evidence>
<feature type="region of interest" description="Disordered" evidence="8">
    <location>
        <begin position="1"/>
        <end position="23"/>
    </location>
</feature>
<evidence type="ECO:0000256" key="1">
    <source>
        <dbReference type="ARBA" id="ARBA00008142"/>
    </source>
</evidence>
<reference evidence="11" key="1">
    <citation type="submission" date="2024-04" db="EMBL/GenBank/DDBJ databases">
        <authorList>
            <person name="Shaw F."/>
            <person name="Minotto A."/>
        </authorList>
    </citation>
    <scope>NUCLEOTIDE SEQUENCE [LARGE SCALE GENOMIC DNA]</scope>
</reference>
<dbReference type="PANTHER" id="PTHR46161:SF3">
    <property type="entry name" value="NUCLEOSIDE DIPHOSPHATE KINASE DDB_G0292928-RELATED"/>
    <property type="match status" value="1"/>
</dbReference>
<feature type="compositionally biased region" description="Polar residues" evidence="8">
    <location>
        <begin position="206"/>
        <end position="227"/>
    </location>
</feature>
<feature type="region of interest" description="Disordered" evidence="8">
    <location>
        <begin position="361"/>
        <end position="510"/>
    </location>
</feature>
<keyword evidence="6" id="KW-0067">ATP-binding</keyword>
<keyword evidence="5" id="KW-0418">Kinase</keyword>
<keyword evidence="3" id="KW-0808">Transferase</keyword>
<comment type="caution">
    <text evidence="7">Lacks conserved residue(s) required for the propagation of feature annotation.</text>
</comment>
<feature type="region of interest" description="Disordered" evidence="8">
    <location>
        <begin position="206"/>
        <end position="258"/>
    </location>
</feature>
<evidence type="ECO:0000256" key="4">
    <source>
        <dbReference type="ARBA" id="ARBA00022741"/>
    </source>
</evidence>
<protein>
    <recommendedName>
        <fullName evidence="2">Nucleoside diphosphate kinase</fullName>
    </recommendedName>
</protein>
<dbReference type="Proteomes" id="UP001497453">
    <property type="component" value="Chromosome 7"/>
</dbReference>
<accession>A0ABP1E1M0</accession>
<feature type="compositionally biased region" description="Polar residues" evidence="8">
    <location>
        <begin position="497"/>
        <end position="510"/>
    </location>
</feature>
<feature type="domain" description="Nucleoside diphosphate kinase-like" evidence="9">
    <location>
        <begin position="41"/>
        <end position="174"/>
    </location>
</feature>